<protein>
    <recommendedName>
        <fullName evidence="6">Major facilitator superfamily (MFS) profile domain-containing protein</fullName>
    </recommendedName>
</protein>
<feature type="transmembrane region" description="Helical" evidence="5">
    <location>
        <begin position="358"/>
        <end position="376"/>
    </location>
</feature>
<evidence type="ECO:0000259" key="6">
    <source>
        <dbReference type="PROSITE" id="PS50850"/>
    </source>
</evidence>
<dbReference type="OrthoDB" id="419734at2759"/>
<name>A0A1X7VF44_AMPQE</name>
<evidence type="ECO:0000256" key="2">
    <source>
        <dbReference type="ARBA" id="ARBA00022692"/>
    </source>
</evidence>
<dbReference type="GO" id="GO:0022857">
    <property type="term" value="F:transmembrane transporter activity"/>
    <property type="evidence" value="ECO:0007669"/>
    <property type="project" value="InterPro"/>
</dbReference>
<dbReference type="SUPFAM" id="SSF103473">
    <property type="entry name" value="MFS general substrate transporter"/>
    <property type="match status" value="1"/>
</dbReference>
<dbReference type="Proteomes" id="UP000007879">
    <property type="component" value="Unassembled WGS sequence"/>
</dbReference>
<dbReference type="InterPro" id="IPR020846">
    <property type="entry name" value="MFS_dom"/>
</dbReference>
<dbReference type="KEGG" id="aqu:105316911"/>
<feature type="transmembrane region" description="Helical" evidence="5">
    <location>
        <begin position="208"/>
        <end position="228"/>
    </location>
</feature>
<evidence type="ECO:0000256" key="1">
    <source>
        <dbReference type="ARBA" id="ARBA00004141"/>
    </source>
</evidence>
<accession>A0A1X7VF44</accession>
<feature type="transmembrane region" description="Helical" evidence="5">
    <location>
        <begin position="183"/>
        <end position="202"/>
    </location>
</feature>
<dbReference type="EnsemblMetazoa" id="Aqu2.1.38359_001">
    <property type="protein sequence ID" value="Aqu2.1.38359_001"/>
    <property type="gene ID" value="Aqu2.1.38359"/>
</dbReference>
<sequence>MVSMALFIERVQKRRQYCTVEPALFLFMFASFLSYPIYQELLHHTFCKQDPNCPLPYNNTTSSCNVETYPSTVRDRTSHWILYTNLSMGLTSLLLSLLYGSLSDALKERRVFLALPSVGGAINSLIVIIVQCVSPDYMWAYLIGAGLCGLAGGFSVFNLSAYSYVSDISPHNDRTWKIGWLEATMYISSFLSQLLGGIWIQFQGYTVPYFGILACHVTVVFYVILFLPPAQREKQPSKAVQETVTETKPLLNNAHDPPSDSSLQKRKSWLILNVFSRIYHFFQLLRSSWRHVCLTLIFFILEINFLGITDTVILYSLSRLCWDSKTIGYFLAEKSGFNAIAALLILPVLVKMRVSDPMIAMIGLLFGSAALIVMGFATHSWIMFIVPVIGAMRGCVVPVVRSMLSKITPSDQQGVMFSGLSVIEASCIIVSSSLYNSLFPLTYSIYPGLCFFMIGVCSILVIPLMLFLYFDARIRMKDKTSNKS</sequence>
<dbReference type="GO" id="GO:0016020">
    <property type="term" value="C:membrane"/>
    <property type="evidence" value="ECO:0007669"/>
    <property type="project" value="UniProtKB-SubCell"/>
</dbReference>
<keyword evidence="2 5" id="KW-0812">Transmembrane</keyword>
<feature type="domain" description="Major facilitator superfamily (MFS) profile" evidence="6">
    <location>
        <begin position="20"/>
        <end position="473"/>
    </location>
</feature>
<dbReference type="PANTHER" id="PTHR23507:SF1">
    <property type="entry name" value="FI18259P1-RELATED"/>
    <property type="match status" value="1"/>
</dbReference>
<reference evidence="8" key="1">
    <citation type="journal article" date="2010" name="Nature">
        <title>The Amphimedon queenslandica genome and the evolution of animal complexity.</title>
        <authorList>
            <person name="Srivastava M."/>
            <person name="Simakov O."/>
            <person name="Chapman J."/>
            <person name="Fahey B."/>
            <person name="Gauthier M.E."/>
            <person name="Mitros T."/>
            <person name="Richards G.S."/>
            <person name="Conaco C."/>
            <person name="Dacre M."/>
            <person name="Hellsten U."/>
            <person name="Larroux C."/>
            <person name="Putnam N.H."/>
            <person name="Stanke M."/>
            <person name="Adamska M."/>
            <person name="Darling A."/>
            <person name="Degnan S.M."/>
            <person name="Oakley T.H."/>
            <person name="Plachetzki D.C."/>
            <person name="Zhai Y."/>
            <person name="Adamski M."/>
            <person name="Calcino A."/>
            <person name="Cummins S.F."/>
            <person name="Goodstein D.M."/>
            <person name="Harris C."/>
            <person name="Jackson D.J."/>
            <person name="Leys S.P."/>
            <person name="Shu S."/>
            <person name="Woodcroft B.J."/>
            <person name="Vervoort M."/>
            <person name="Kosik K.S."/>
            <person name="Manning G."/>
            <person name="Degnan B.M."/>
            <person name="Rokhsar D.S."/>
        </authorList>
    </citation>
    <scope>NUCLEOTIDE SEQUENCE [LARGE SCALE GENOMIC DNA]</scope>
</reference>
<dbReference type="FunCoup" id="A0A1X7VF44">
    <property type="interactions" value="67"/>
</dbReference>
<feature type="transmembrane region" description="Helical" evidence="5">
    <location>
        <begin position="445"/>
        <end position="470"/>
    </location>
</feature>
<dbReference type="PROSITE" id="PS50850">
    <property type="entry name" value="MFS"/>
    <property type="match status" value="1"/>
</dbReference>
<keyword evidence="3 5" id="KW-1133">Transmembrane helix</keyword>
<dbReference type="InterPro" id="IPR036259">
    <property type="entry name" value="MFS_trans_sf"/>
</dbReference>
<dbReference type="InParanoid" id="A0A1X7VF44"/>
<dbReference type="InterPro" id="IPR011701">
    <property type="entry name" value="MFS"/>
</dbReference>
<feature type="transmembrane region" description="Helical" evidence="5">
    <location>
        <begin position="111"/>
        <end position="131"/>
    </location>
</feature>
<feature type="transmembrane region" description="Helical" evidence="5">
    <location>
        <begin position="292"/>
        <end position="315"/>
    </location>
</feature>
<feature type="transmembrane region" description="Helical" evidence="5">
    <location>
        <begin position="137"/>
        <end position="162"/>
    </location>
</feature>
<evidence type="ECO:0000256" key="4">
    <source>
        <dbReference type="ARBA" id="ARBA00023136"/>
    </source>
</evidence>
<feature type="transmembrane region" description="Helical" evidence="5">
    <location>
        <begin position="327"/>
        <end position="346"/>
    </location>
</feature>
<evidence type="ECO:0000313" key="8">
    <source>
        <dbReference type="Proteomes" id="UP000007879"/>
    </source>
</evidence>
<feature type="transmembrane region" description="Helical" evidence="5">
    <location>
        <begin position="80"/>
        <end position="99"/>
    </location>
</feature>
<comment type="subcellular location">
    <subcellularLocation>
        <location evidence="1">Membrane</location>
        <topology evidence="1">Multi-pass membrane protein</topology>
    </subcellularLocation>
</comment>
<evidence type="ECO:0000313" key="7">
    <source>
        <dbReference type="EnsemblMetazoa" id="Aqu2.1.38359_001"/>
    </source>
</evidence>
<dbReference type="EnsemblMetazoa" id="XM_011412201.2">
    <property type="protein sequence ID" value="XP_011410503.1"/>
    <property type="gene ID" value="LOC105316911"/>
</dbReference>
<proteinExistence type="predicted"/>
<feature type="transmembrane region" description="Helical" evidence="5">
    <location>
        <begin position="20"/>
        <end position="38"/>
    </location>
</feature>
<organism evidence="7">
    <name type="scientific">Amphimedon queenslandica</name>
    <name type="common">Sponge</name>
    <dbReference type="NCBI Taxonomy" id="400682"/>
    <lineage>
        <taxon>Eukaryota</taxon>
        <taxon>Metazoa</taxon>
        <taxon>Porifera</taxon>
        <taxon>Demospongiae</taxon>
        <taxon>Heteroscleromorpha</taxon>
        <taxon>Haplosclerida</taxon>
        <taxon>Niphatidae</taxon>
        <taxon>Amphimedon</taxon>
    </lineage>
</organism>
<dbReference type="AlphaFoldDB" id="A0A1X7VF44"/>
<keyword evidence="4 5" id="KW-0472">Membrane</keyword>
<gene>
    <name evidence="7" type="primary">105316911</name>
</gene>
<dbReference type="Pfam" id="PF07690">
    <property type="entry name" value="MFS_1"/>
    <property type="match status" value="1"/>
</dbReference>
<reference evidence="7" key="2">
    <citation type="submission" date="2017-05" db="UniProtKB">
        <authorList>
            <consortium name="EnsemblMetazoa"/>
        </authorList>
    </citation>
    <scope>IDENTIFICATION</scope>
</reference>
<dbReference type="eggNOG" id="KOG2816">
    <property type="taxonomic scope" value="Eukaryota"/>
</dbReference>
<keyword evidence="8" id="KW-1185">Reference proteome</keyword>
<evidence type="ECO:0000256" key="5">
    <source>
        <dbReference type="SAM" id="Phobius"/>
    </source>
</evidence>
<evidence type="ECO:0000256" key="3">
    <source>
        <dbReference type="ARBA" id="ARBA00022989"/>
    </source>
</evidence>
<dbReference type="Gene3D" id="1.20.1250.20">
    <property type="entry name" value="MFS general substrate transporter like domains"/>
    <property type="match status" value="1"/>
</dbReference>
<dbReference type="PANTHER" id="PTHR23507">
    <property type="entry name" value="ZGC:174356"/>
    <property type="match status" value="1"/>
</dbReference>